<protein>
    <recommendedName>
        <fullName evidence="2">tRNA (adenine(58)-N(1))-methyltransferase catalytic subunit TRM61</fullName>
        <ecNumber evidence="1">2.1.1.220</ecNumber>
    </recommendedName>
    <alternativeName>
        <fullName evidence="3">tRNA(m1A58)-methyltransferase subunit TRM61</fullName>
    </alternativeName>
</protein>
<gene>
    <name evidence="5" type="ORF">SAPINGB_P003694</name>
</gene>
<evidence type="ECO:0000256" key="2">
    <source>
        <dbReference type="ARBA" id="ARBA00015963"/>
    </source>
</evidence>
<dbReference type="AlphaFoldDB" id="A0A5E8BW22"/>
<dbReference type="InterPro" id="IPR029063">
    <property type="entry name" value="SAM-dependent_MTases_sf"/>
</dbReference>
<feature type="region of interest" description="Disordered" evidence="4">
    <location>
        <begin position="405"/>
        <end position="437"/>
    </location>
</feature>
<dbReference type="EC" id="2.1.1.220" evidence="1"/>
<evidence type="ECO:0000256" key="4">
    <source>
        <dbReference type="SAM" id="MobiDB-lite"/>
    </source>
</evidence>
<keyword evidence="6" id="KW-1185">Reference proteome</keyword>
<proteinExistence type="predicted"/>
<dbReference type="PROSITE" id="PS51620">
    <property type="entry name" value="SAM_TRM61"/>
    <property type="match status" value="1"/>
</dbReference>
<evidence type="ECO:0000313" key="5">
    <source>
        <dbReference type="EMBL" id="VVT53677.1"/>
    </source>
</evidence>
<dbReference type="GO" id="GO:0031515">
    <property type="term" value="C:tRNA (m1A) methyltransferase complex"/>
    <property type="evidence" value="ECO:0007669"/>
    <property type="project" value="InterPro"/>
</dbReference>
<accession>A0A5E8BW22</accession>
<dbReference type="EMBL" id="CABVLU010000003">
    <property type="protein sequence ID" value="VVT53677.1"/>
    <property type="molecule type" value="Genomic_DNA"/>
</dbReference>
<dbReference type="Gene3D" id="3.40.50.150">
    <property type="entry name" value="Vaccinia Virus protein VP39"/>
    <property type="match status" value="1"/>
</dbReference>
<evidence type="ECO:0000256" key="3">
    <source>
        <dbReference type="ARBA" id="ARBA00033309"/>
    </source>
</evidence>
<dbReference type="GeneID" id="43582510"/>
<evidence type="ECO:0000256" key="1">
    <source>
        <dbReference type="ARBA" id="ARBA00012796"/>
    </source>
</evidence>
<name>A0A5E8BW22_9ASCO</name>
<dbReference type="Proteomes" id="UP000398389">
    <property type="component" value="Unassembled WGS sequence"/>
</dbReference>
<reference evidence="5 6" key="1">
    <citation type="submission" date="2019-09" db="EMBL/GenBank/DDBJ databases">
        <authorList>
            <person name="Brejova B."/>
        </authorList>
    </citation>
    <scope>NUCLEOTIDE SEQUENCE [LARGE SCALE GENOMIC DNA]</scope>
</reference>
<dbReference type="PANTHER" id="PTHR12133">
    <property type="entry name" value="TRNA (ADENINE(58)-N(1))-METHYLTRANSFERASE"/>
    <property type="match status" value="1"/>
</dbReference>
<dbReference type="GO" id="GO:0030488">
    <property type="term" value="P:tRNA methylation"/>
    <property type="evidence" value="ECO:0007669"/>
    <property type="project" value="InterPro"/>
</dbReference>
<dbReference type="RefSeq" id="XP_031854301.1">
    <property type="nucleotide sequence ID" value="XM_031998410.1"/>
</dbReference>
<dbReference type="GO" id="GO:0005739">
    <property type="term" value="C:mitochondrion"/>
    <property type="evidence" value="ECO:0007669"/>
    <property type="project" value="TreeGrafter"/>
</dbReference>
<sequence length="437" mass="47396">MVLFTSKTSSLLARLGSRVHIATYRTFQPGDIVLARHVLRPDRPILSTPLGVGKEWTLGNSSVPHESIIGQPVRTTVSPLTKRGAETNQTFILTLPSLDEYTVHRKRQAQPIYPLDAAAIVSLADIHEDETGACGYGRVTGTARDLETSDEELVQGLPAEGKTAVTPIVPIKMRQYLEAGTGHGSLTLAISKAIHAANGDARRLGDLSLRGAVLHSIDRNASHSRTGRHNVRDFRNGMYYGDVEFHVSDSPEQWLAENEGEWRARGIPEEPAQGASAETPGSFLSGAFLDLPSPDTSVTAIAQRLIVDAPLVVFCPSVTQIQDIVEHIRVDESIDLTLANTVELMPGIAGGSMRAWDVRSAVIRQTGEVARVCRPRVGTGVGGGGFVAVFRKLPHQARIKLRLMKEAKQESKDTDSKDTESQNAPETETLQEITTTI</sequence>
<feature type="compositionally biased region" description="Low complexity" evidence="4">
    <location>
        <begin position="426"/>
        <end position="437"/>
    </location>
</feature>
<dbReference type="PANTHER" id="PTHR12133:SF1">
    <property type="entry name" value="TRNA (ADENINE(58)-N(1))-METHYLTRANSFERASE, MITOCHONDRIAL"/>
    <property type="match status" value="1"/>
</dbReference>
<dbReference type="OrthoDB" id="5585464at2759"/>
<organism evidence="5 6">
    <name type="scientific">Magnusiomyces paraingens</name>
    <dbReference type="NCBI Taxonomy" id="2606893"/>
    <lineage>
        <taxon>Eukaryota</taxon>
        <taxon>Fungi</taxon>
        <taxon>Dikarya</taxon>
        <taxon>Ascomycota</taxon>
        <taxon>Saccharomycotina</taxon>
        <taxon>Dipodascomycetes</taxon>
        <taxon>Dipodascales</taxon>
        <taxon>Dipodascaceae</taxon>
        <taxon>Magnusiomyces</taxon>
    </lineage>
</organism>
<dbReference type="GO" id="GO:0160107">
    <property type="term" value="F:tRNA (adenine(58)-N1)-methyltransferase activity"/>
    <property type="evidence" value="ECO:0007669"/>
    <property type="project" value="UniProtKB-EC"/>
</dbReference>
<dbReference type="SUPFAM" id="SSF53335">
    <property type="entry name" value="S-adenosyl-L-methionine-dependent methyltransferases"/>
    <property type="match status" value="2"/>
</dbReference>
<evidence type="ECO:0000313" key="6">
    <source>
        <dbReference type="Proteomes" id="UP000398389"/>
    </source>
</evidence>
<feature type="compositionally biased region" description="Basic and acidic residues" evidence="4">
    <location>
        <begin position="405"/>
        <end position="420"/>
    </location>
</feature>
<dbReference type="InterPro" id="IPR014816">
    <property type="entry name" value="tRNA_MeTrfase_Gcd14"/>
</dbReference>